<organism evidence="5 6">
    <name type="scientific">Bemisia tabaci</name>
    <name type="common">Sweetpotato whitefly</name>
    <name type="synonym">Aleurodes tabaci</name>
    <dbReference type="NCBI Taxonomy" id="7038"/>
    <lineage>
        <taxon>Eukaryota</taxon>
        <taxon>Metazoa</taxon>
        <taxon>Ecdysozoa</taxon>
        <taxon>Arthropoda</taxon>
        <taxon>Hexapoda</taxon>
        <taxon>Insecta</taxon>
        <taxon>Pterygota</taxon>
        <taxon>Neoptera</taxon>
        <taxon>Paraneoptera</taxon>
        <taxon>Hemiptera</taxon>
        <taxon>Sternorrhyncha</taxon>
        <taxon>Aleyrodoidea</taxon>
        <taxon>Aleyrodidae</taxon>
        <taxon>Aleyrodinae</taxon>
        <taxon>Bemisia</taxon>
    </lineage>
</organism>
<proteinExistence type="inferred from homology"/>
<dbReference type="InterPro" id="IPR013930">
    <property type="entry name" value="RPAP1_N"/>
</dbReference>
<evidence type="ECO:0000313" key="6">
    <source>
        <dbReference type="Proteomes" id="UP001152759"/>
    </source>
</evidence>
<comment type="similarity">
    <text evidence="1">Belongs to the RPAP1 family.</text>
</comment>
<name>A0A9P0F5L2_BEMTA</name>
<dbReference type="PANTHER" id="PTHR21483:SF18">
    <property type="entry name" value="RNA POLYMERASE II-ASSOCIATED PROTEIN 1"/>
    <property type="match status" value="1"/>
</dbReference>
<evidence type="ECO:0000256" key="2">
    <source>
        <dbReference type="SAM" id="MobiDB-lite"/>
    </source>
</evidence>
<evidence type="ECO:0000313" key="5">
    <source>
        <dbReference type="EMBL" id="CAH0393212.1"/>
    </source>
</evidence>
<keyword evidence="6" id="KW-1185">Reference proteome</keyword>
<protein>
    <recommendedName>
        <fullName evidence="7">RNA polymerase II-associated protein 1</fullName>
    </recommendedName>
</protein>
<accession>A0A9P0F5L2</accession>
<evidence type="ECO:0000259" key="3">
    <source>
        <dbReference type="Pfam" id="PF08620"/>
    </source>
</evidence>
<gene>
    <name evidence="5" type="ORF">BEMITA_LOCUS11637</name>
</gene>
<dbReference type="GO" id="GO:0006366">
    <property type="term" value="P:transcription by RNA polymerase II"/>
    <property type="evidence" value="ECO:0007669"/>
    <property type="project" value="InterPro"/>
</dbReference>
<dbReference type="Proteomes" id="UP001152759">
    <property type="component" value="Chromosome 7"/>
</dbReference>
<dbReference type="AlphaFoldDB" id="A0A9P0F5L2"/>
<feature type="domain" description="RPAP1 N-terminal" evidence="4">
    <location>
        <begin position="59"/>
        <end position="101"/>
    </location>
</feature>
<dbReference type="Pfam" id="PF08620">
    <property type="entry name" value="RPAP1_C"/>
    <property type="match status" value="1"/>
</dbReference>
<dbReference type="InterPro" id="IPR039913">
    <property type="entry name" value="RPAP1/Rba50"/>
</dbReference>
<dbReference type="Pfam" id="PF08621">
    <property type="entry name" value="RPAP1_N"/>
    <property type="match status" value="1"/>
</dbReference>
<dbReference type="EMBL" id="OU963868">
    <property type="protein sequence ID" value="CAH0393212.1"/>
    <property type="molecule type" value="Genomic_DNA"/>
</dbReference>
<feature type="domain" description="RPAP1 C-terminal" evidence="3">
    <location>
        <begin position="168"/>
        <end position="234"/>
    </location>
</feature>
<dbReference type="PANTHER" id="PTHR21483">
    <property type="entry name" value="RNA POLYMERASE II-ASSOCIATED PROTEIN 1"/>
    <property type="match status" value="1"/>
</dbReference>
<evidence type="ECO:0000259" key="4">
    <source>
        <dbReference type="Pfam" id="PF08621"/>
    </source>
</evidence>
<reference evidence="5" key="1">
    <citation type="submission" date="2021-12" db="EMBL/GenBank/DDBJ databases">
        <authorList>
            <person name="King R."/>
        </authorList>
    </citation>
    <scope>NUCLEOTIDE SEQUENCE</scope>
</reference>
<evidence type="ECO:0008006" key="7">
    <source>
        <dbReference type="Google" id="ProtNLM"/>
    </source>
</evidence>
<evidence type="ECO:0000256" key="1">
    <source>
        <dbReference type="ARBA" id="ARBA00009953"/>
    </source>
</evidence>
<dbReference type="InterPro" id="IPR013929">
    <property type="entry name" value="RPAP1_C"/>
</dbReference>
<sequence length="604" mass="69108">MMAPPKKLSIFAQRMKAQRLEKMDDTPVAAEETSDTCNEPSSSNFGDRSFIVNSLDANAIHNENIEKLKDLSIVEIKEEQKRLLKELDPALVQFLRAKREKALLQSVEPPMVENSSHNSISEEETKLSRVPELANKYVHMDVVEEEKLKWLEDLPPLPPIPPDAPYTARFDFNGVLLPYTDGTDKTLNAGLHHHGEDAQRPGYTLQELLHLSRSAVTQQRILAISSLASILERAEEYDGCFDIPLRVQLMNPELFLLIRFSLDDKIKSTVMTSLRALCNLLVCHLDELCFDRELGTFSDVCQPLMFIAVEDLHKEEKEIKDVDILKLDIIKGALRTDLLLRLRYILDELRPEPMEIVYVIKCLIRIVRHSYESTLLLIKCPGLLETVQKILLLQPGPHTIETLKFFRLIASHGNGLAYHLHEQKVLIEMALKFIAAEHEGNKQSSVLLICECFHFWDTFIRYGIALNKISEFSFVIHKLLIFHLNSTSITSNELDISHCCSLFVMLESAAAVNYHSVEEFVPTSVECCRKWLTQLTSSCEVDWFFCKLCGLVLRFLAVFTKNSSVKKYYRRKFAQANPQSKNQSTRTKSSLELVVVERFNEEVS</sequence>
<feature type="region of interest" description="Disordered" evidence="2">
    <location>
        <begin position="21"/>
        <end position="43"/>
    </location>
</feature>